<sequence>MPRSKVGARTRPLFVMDRRRRSGGLSLGLPNRRPPLPDDRRVLTNDRIVLTPVAEPRKCHKRRPAGLRTSAKFRNTRKVPLSCPTCQVAWSNAGRCRLLCMGLFSIF</sequence>
<evidence type="ECO:0000313" key="1">
    <source>
        <dbReference type="EMBL" id="GCC48888.1"/>
    </source>
</evidence>
<proteinExistence type="predicted"/>
<keyword evidence="2" id="KW-1185">Reference proteome</keyword>
<evidence type="ECO:0000313" key="2">
    <source>
        <dbReference type="Proteomes" id="UP000287033"/>
    </source>
</evidence>
<comment type="caution">
    <text evidence="1">The sequence shown here is derived from an EMBL/GenBank/DDBJ whole genome shotgun (WGS) entry which is preliminary data.</text>
</comment>
<dbReference type="AlphaFoldDB" id="A0A401U1W4"/>
<name>A0A401U1W4_CHIPU</name>
<protein>
    <submittedName>
        <fullName evidence="1">Uncharacterized protein</fullName>
    </submittedName>
</protein>
<organism evidence="1 2">
    <name type="scientific">Chiloscyllium punctatum</name>
    <name type="common">Brownbanded bambooshark</name>
    <name type="synonym">Hemiscyllium punctatum</name>
    <dbReference type="NCBI Taxonomy" id="137246"/>
    <lineage>
        <taxon>Eukaryota</taxon>
        <taxon>Metazoa</taxon>
        <taxon>Chordata</taxon>
        <taxon>Craniata</taxon>
        <taxon>Vertebrata</taxon>
        <taxon>Chondrichthyes</taxon>
        <taxon>Elasmobranchii</taxon>
        <taxon>Galeomorphii</taxon>
        <taxon>Galeoidea</taxon>
        <taxon>Orectolobiformes</taxon>
        <taxon>Hemiscylliidae</taxon>
        <taxon>Chiloscyllium</taxon>
    </lineage>
</organism>
<accession>A0A401U1W4</accession>
<gene>
    <name evidence="1" type="ORF">chiPu_0033093</name>
</gene>
<dbReference type="Proteomes" id="UP000287033">
    <property type="component" value="Unassembled WGS sequence"/>
</dbReference>
<reference evidence="1 2" key="1">
    <citation type="journal article" date="2018" name="Nat. Ecol. Evol.">
        <title>Shark genomes provide insights into elasmobranch evolution and the origin of vertebrates.</title>
        <authorList>
            <person name="Hara Y"/>
            <person name="Yamaguchi K"/>
            <person name="Onimaru K"/>
            <person name="Kadota M"/>
            <person name="Koyanagi M"/>
            <person name="Keeley SD"/>
            <person name="Tatsumi K"/>
            <person name="Tanaka K"/>
            <person name="Motone F"/>
            <person name="Kageyama Y"/>
            <person name="Nozu R"/>
            <person name="Adachi N"/>
            <person name="Nishimura O"/>
            <person name="Nakagawa R"/>
            <person name="Tanegashima C"/>
            <person name="Kiyatake I"/>
            <person name="Matsumoto R"/>
            <person name="Murakumo K"/>
            <person name="Nishida K"/>
            <person name="Terakita A"/>
            <person name="Kuratani S"/>
            <person name="Sato K"/>
            <person name="Hyodo S Kuraku.S."/>
        </authorList>
    </citation>
    <scope>NUCLEOTIDE SEQUENCE [LARGE SCALE GENOMIC DNA]</scope>
</reference>
<dbReference type="EMBL" id="BEZZ01254241">
    <property type="protein sequence ID" value="GCC48888.1"/>
    <property type="molecule type" value="Genomic_DNA"/>
</dbReference>